<dbReference type="Gene3D" id="3.40.50.360">
    <property type="match status" value="1"/>
</dbReference>
<proteinExistence type="predicted"/>
<dbReference type="AlphaFoldDB" id="A0A1H6AK80"/>
<dbReference type="Pfam" id="PF07972">
    <property type="entry name" value="Flavodoxin_NdrI"/>
    <property type="match status" value="1"/>
</dbReference>
<evidence type="ECO:0000313" key="2">
    <source>
        <dbReference type="Proteomes" id="UP000236731"/>
    </source>
</evidence>
<dbReference type="EMBL" id="FNUT01000008">
    <property type="protein sequence ID" value="SEG48146.1"/>
    <property type="molecule type" value="Genomic_DNA"/>
</dbReference>
<reference evidence="2" key="1">
    <citation type="submission" date="2016-10" db="EMBL/GenBank/DDBJ databases">
        <authorList>
            <person name="Varghese N."/>
            <person name="Submissions S."/>
        </authorList>
    </citation>
    <scope>NUCLEOTIDE SEQUENCE [LARGE SCALE GENOMIC DNA]</scope>
    <source>
        <strain evidence="2">DSM 22361</strain>
    </source>
</reference>
<protein>
    <submittedName>
        <fullName evidence="1">Protein involved in ribonucleotide reduction</fullName>
    </submittedName>
</protein>
<dbReference type="PIRSF" id="PIRSF005087">
    <property type="entry name" value="NrdI"/>
    <property type="match status" value="1"/>
</dbReference>
<dbReference type="Proteomes" id="UP000236731">
    <property type="component" value="Unassembled WGS sequence"/>
</dbReference>
<dbReference type="PANTHER" id="PTHR37297">
    <property type="entry name" value="PROTEIN NRDI"/>
    <property type="match status" value="1"/>
</dbReference>
<evidence type="ECO:0000313" key="1">
    <source>
        <dbReference type="EMBL" id="SEG48146.1"/>
    </source>
</evidence>
<dbReference type="InterPro" id="IPR004465">
    <property type="entry name" value="RNR_NrdI"/>
</dbReference>
<gene>
    <name evidence="1" type="ORF">SAMN05421877_108153</name>
</gene>
<keyword evidence="2" id="KW-1185">Reference proteome</keyword>
<dbReference type="RefSeq" id="WP_103906837.1">
    <property type="nucleotide sequence ID" value="NZ_CP049246.1"/>
</dbReference>
<dbReference type="NCBIfam" id="TIGR00333">
    <property type="entry name" value="nrdI"/>
    <property type="match status" value="1"/>
</dbReference>
<organism evidence="1 2">
    <name type="scientific">Sphingobacterium lactis</name>
    <dbReference type="NCBI Taxonomy" id="797291"/>
    <lineage>
        <taxon>Bacteria</taxon>
        <taxon>Pseudomonadati</taxon>
        <taxon>Bacteroidota</taxon>
        <taxon>Sphingobacteriia</taxon>
        <taxon>Sphingobacteriales</taxon>
        <taxon>Sphingobacteriaceae</taxon>
        <taxon>Sphingobacterium</taxon>
    </lineage>
</organism>
<dbReference type="OrthoDB" id="350535at2"/>
<name>A0A1H6AK80_9SPHI</name>
<sequence length="135" mass="15395">MIYLYYDSRTGNVERFINKVVQITGWTALRIQDGLEVQEAGHLITYTTNFGKVPEKTETFMQQQAHLISSVTSSGNRNWGRNFAIAADKISENFDIPTAMKFELSGTLEDINQFIDIIKNQHYDSKRGSEKLDIA</sequence>
<dbReference type="GO" id="GO:0010181">
    <property type="term" value="F:FMN binding"/>
    <property type="evidence" value="ECO:0007669"/>
    <property type="project" value="InterPro"/>
</dbReference>
<accession>A0A1H6AK80</accession>
<dbReference type="InterPro" id="IPR029039">
    <property type="entry name" value="Flavoprotein-like_sf"/>
</dbReference>
<dbReference type="SUPFAM" id="SSF52218">
    <property type="entry name" value="Flavoproteins"/>
    <property type="match status" value="1"/>
</dbReference>
<dbReference type="PANTHER" id="PTHR37297:SF1">
    <property type="entry name" value="PROTEIN NRDI"/>
    <property type="match status" value="1"/>
</dbReference>